<dbReference type="Proteomes" id="UP001337655">
    <property type="component" value="Unassembled WGS sequence"/>
</dbReference>
<feature type="transmembrane region" description="Helical" evidence="6">
    <location>
        <begin position="221"/>
        <end position="243"/>
    </location>
</feature>
<feature type="transmembrane region" description="Helical" evidence="6">
    <location>
        <begin position="264"/>
        <end position="290"/>
    </location>
</feature>
<dbReference type="Gene3D" id="1.20.1740.10">
    <property type="entry name" value="Amino acid/polyamine transporter I"/>
    <property type="match status" value="1"/>
</dbReference>
<dbReference type="PANTHER" id="PTHR45649:SF14">
    <property type="entry name" value="GABA PERMEASE"/>
    <property type="match status" value="1"/>
</dbReference>
<dbReference type="AlphaFoldDB" id="A0AAV9NZG0"/>
<keyword evidence="5 6" id="KW-0472">Membrane</keyword>
<dbReference type="EMBL" id="JAVRRT010000022">
    <property type="protein sequence ID" value="KAK5163864.1"/>
    <property type="molecule type" value="Genomic_DNA"/>
</dbReference>
<evidence type="ECO:0000256" key="4">
    <source>
        <dbReference type="ARBA" id="ARBA00022989"/>
    </source>
</evidence>
<sequence>MVYCSPSWLSPLSLAINVLLLRRLPYLEAVVLVVRLASIILAFVALGSLPRASTHAVVSQLGARGWSNPGEEVVNASEKLPVALWRSVGISWIFALITTVLLAVYIPDISRISDSPTGYPFIEVFHEAFGLVHAPGARTLTTVLVAMFLVTSVTATANQVTASSRQLFGFARDGGVPFASVVTAIIYFDGTPVPVWSIAAVCLIVSALACIYLASPTALNAFNSLAGVALAASYMTCIGVRLWSRLTNYEMPYAKPTKWSLDRTPGMIVNVVALIYATFNFVFMFFPLAPGFDKDLFNWAIVVFGLVFVLAAGFYAFERRHHEPSRHAYN</sequence>
<keyword evidence="3 6" id="KW-0812">Transmembrane</keyword>
<gene>
    <name evidence="7" type="ORF">LTR77_010258</name>
</gene>
<dbReference type="RefSeq" id="XP_064654228.1">
    <property type="nucleotide sequence ID" value="XM_064807481.1"/>
</dbReference>
<dbReference type="PANTHER" id="PTHR45649">
    <property type="entry name" value="AMINO-ACID PERMEASE BAT1"/>
    <property type="match status" value="1"/>
</dbReference>
<keyword evidence="2" id="KW-0813">Transport</keyword>
<evidence type="ECO:0000313" key="8">
    <source>
        <dbReference type="Proteomes" id="UP001337655"/>
    </source>
</evidence>
<name>A0AAV9NZG0_9PEZI</name>
<dbReference type="GO" id="GO:0016020">
    <property type="term" value="C:membrane"/>
    <property type="evidence" value="ECO:0007669"/>
    <property type="project" value="UniProtKB-SubCell"/>
</dbReference>
<evidence type="ECO:0000256" key="6">
    <source>
        <dbReference type="SAM" id="Phobius"/>
    </source>
</evidence>
<keyword evidence="4 6" id="KW-1133">Transmembrane helix</keyword>
<dbReference type="GO" id="GO:0022857">
    <property type="term" value="F:transmembrane transporter activity"/>
    <property type="evidence" value="ECO:0007669"/>
    <property type="project" value="InterPro"/>
</dbReference>
<keyword evidence="8" id="KW-1185">Reference proteome</keyword>
<accession>A0AAV9NZG0</accession>
<comment type="subcellular location">
    <subcellularLocation>
        <location evidence="1">Membrane</location>
        <topology evidence="1">Multi-pass membrane protein</topology>
    </subcellularLocation>
</comment>
<feature type="transmembrane region" description="Helical" evidence="6">
    <location>
        <begin position="296"/>
        <end position="317"/>
    </location>
</feature>
<dbReference type="GeneID" id="89931587"/>
<evidence type="ECO:0000256" key="1">
    <source>
        <dbReference type="ARBA" id="ARBA00004141"/>
    </source>
</evidence>
<evidence type="ECO:0000256" key="2">
    <source>
        <dbReference type="ARBA" id="ARBA00022448"/>
    </source>
</evidence>
<comment type="caution">
    <text evidence="7">The sequence shown here is derived from an EMBL/GenBank/DDBJ whole genome shotgun (WGS) entry which is preliminary data.</text>
</comment>
<feature type="transmembrane region" description="Helical" evidence="6">
    <location>
        <begin position="29"/>
        <end position="49"/>
    </location>
</feature>
<feature type="transmembrane region" description="Helical" evidence="6">
    <location>
        <begin position="83"/>
        <end position="106"/>
    </location>
</feature>
<organism evidence="7 8">
    <name type="scientific">Saxophila tyrrhenica</name>
    <dbReference type="NCBI Taxonomy" id="1690608"/>
    <lineage>
        <taxon>Eukaryota</taxon>
        <taxon>Fungi</taxon>
        <taxon>Dikarya</taxon>
        <taxon>Ascomycota</taxon>
        <taxon>Pezizomycotina</taxon>
        <taxon>Dothideomycetes</taxon>
        <taxon>Dothideomycetidae</taxon>
        <taxon>Mycosphaerellales</taxon>
        <taxon>Extremaceae</taxon>
        <taxon>Saxophila</taxon>
    </lineage>
</organism>
<protein>
    <submittedName>
        <fullName evidence="7">Uncharacterized protein</fullName>
    </submittedName>
</protein>
<dbReference type="InterPro" id="IPR002293">
    <property type="entry name" value="AA/rel_permease1"/>
</dbReference>
<dbReference type="Pfam" id="PF13520">
    <property type="entry name" value="AA_permease_2"/>
    <property type="match status" value="1"/>
</dbReference>
<reference evidence="7 8" key="1">
    <citation type="submission" date="2023-08" db="EMBL/GenBank/DDBJ databases">
        <title>Black Yeasts Isolated from many extreme environments.</title>
        <authorList>
            <person name="Coleine C."/>
            <person name="Stajich J.E."/>
            <person name="Selbmann L."/>
        </authorList>
    </citation>
    <scope>NUCLEOTIDE SEQUENCE [LARGE SCALE GENOMIC DNA]</scope>
    <source>
        <strain evidence="7 8">CCFEE 5935</strain>
    </source>
</reference>
<proteinExistence type="predicted"/>
<evidence type="ECO:0000256" key="3">
    <source>
        <dbReference type="ARBA" id="ARBA00022692"/>
    </source>
</evidence>
<feature type="transmembrane region" description="Helical" evidence="6">
    <location>
        <begin position="139"/>
        <end position="157"/>
    </location>
</feature>
<evidence type="ECO:0000256" key="5">
    <source>
        <dbReference type="ARBA" id="ARBA00023136"/>
    </source>
</evidence>
<feature type="transmembrane region" description="Helical" evidence="6">
    <location>
        <begin position="169"/>
        <end position="188"/>
    </location>
</feature>
<evidence type="ECO:0000313" key="7">
    <source>
        <dbReference type="EMBL" id="KAK5163864.1"/>
    </source>
</evidence>
<feature type="transmembrane region" description="Helical" evidence="6">
    <location>
        <begin position="195"/>
        <end position="215"/>
    </location>
</feature>